<organism evidence="2 3">
    <name type="scientific">Batillaria attramentaria</name>
    <dbReference type="NCBI Taxonomy" id="370345"/>
    <lineage>
        <taxon>Eukaryota</taxon>
        <taxon>Metazoa</taxon>
        <taxon>Spiralia</taxon>
        <taxon>Lophotrochozoa</taxon>
        <taxon>Mollusca</taxon>
        <taxon>Gastropoda</taxon>
        <taxon>Caenogastropoda</taxon>
        <taxon>Sorbeoconcha</taxon>
        <taxon>Cerithioidea</taxon>
        <taxon>Batillariidae</taxon>
        <taxon>Batillaria</taxon>
    </lineage>
</organism>
<feature type="region of interest" description="Disordered" evidence="1">
    <location>
        <begin position="162"/>
        <end position="183"/>
    </location>
</feature>
<dbReference type="AlphaFoldDB" id="A0ABD0J2P8"/>
<dbReference type="EMBL" id="JACVVK020000702">
    <property type="protein sequence ID" value="KAK7454418.1"/>
    <property type="molecule type" value="Genomic_DNA"/>
</dbReference>
<evidence type="ECO:0000313" key="3">
    <source>
        <dbReference type="Proteomes" id="UP001519460"/>
    </source>
</evidence>
<proteinExistence type="predicted"/>
<name>A0ABD0J2P8_9CAEN</name>
<accession>A0ABD0J2P8</accession>
<evidence type="ECO:0000313" key="2">
    <source>
        <dbReference type="EMBL" id="KAK7454418.1"/>
    </source>
</evidence>
<reference evidence="2 3" key="1">
    <citation type="journal article" date="2023" name="Sci. Data">
        <title>Genome assembly of the Korean intertidal mud-creeper Batillaria attramentaria.</title>
        <authorList>
            <person name="Patra A.K."/>
            <person name="Ho P.T."/>
            <person name="Jun S."/>
            <person name="Lee S.J."/>
            <person name="Kim Y."/>
            <person name="Won Y.J."/>
        </authorList>
    </citation>
    <scope>NUCLEOTIDE SEQUENCE [LARGE SCALE GENOMIC DNA]</scope>
    <source>
        <strain evidence="2">Wonlab-2016</strain>
    </source>
</reference>
<protein>
    <submittedName>
        <fullName evidence="2">Uncharacterized protein</fullName>
    </submittedName>
</protein>
<keyword evidence="3" id="KW-1185">Reference proteome</keyword>
<dbReference type="Proteomes" id="UP001519460">
    <property type="component" value="Unassembled WGS sequence"/>
</dbReference>
<sequence length="250" mass="26809">MVIAEGFEEQKPVVPFPQHQGNVSHVPSAGRAAGLEPQHSATGPGEELCSCHKHAASSDGPPGRKLRICLPWHVLQKLGVTSFSVKVTKGRVFDKRVTAGVRGTVAKRLAGPGFRWAQSGMGTKTSKLSPSEARWESLMCLDRSHIEDTSSPTGTMVPGRYSQGDRAGDPSAGGGWFPSSSATARPTRAASLSPYACQSSRTRLAFSHYLILKTHQRRQVESKFLLIGGRLCCMDSIGCRPFAGGLVRLV</sequence>
<comment type="caution">
    <text evidence="2">The sequence shown here is derived from an EMBL/GenBank/DDBJ whole genome shotgun (WGS) entry which is preliminary data.</text>
</comment>
<feature type="region of interest" description="Disordered" evidence="1">
    <location>
        <begin position="14"/>
        <end position="45"/>
    </location>
</feature>
<evidence type="ECO:0000256" key="1">
    <source>
        <dbReference type="SAM" id="MobiDB-lite"/>
    </source>
</evidence>
<gene>
    <name evidence="2" type="ORF">BaRGS_00039571</name>
</gene>